<proteinExistence type="inferred from homology"/>
<dbReference type="PANTHER" id="PTHR11941">
    <property type="entry name" value="ENOYL-COA HYDRATASE-RELATED"/>
    <property type="match status" value="1"/>
</dbReference>
<comment type="caution">
    <text evidence="3">The sequence shown here is derived from an EMBL/GenBank/DDBJ whole genome shotgun (WGS) entry which is preliminary data.</text>
</comment>
<evidence type="ECO:0000256" key="2">
    <source>
        <dbReference type="ARBA" id="ARBA00023239"/>
    </source>
</evidence>
<dbReference type="Gene3D" id="3.90.226.10">
    <property type="entry name" value="2-enoyl-CoA Hydratase, Chain A, domain 1"/>
    <property type="match status" value="1"/>
</dbReference>
<gene>
    <name evidence="3" type="ORF">DFR41_107209</name>
</gene>
<dbReference type="Pfam" id="PF00378">
    <property type="entry name" value="ECH_1"/>
    <property type="match status" value="1"/>
</dbReference>
<evidence type="ECO:0000256" key="1">
    <source>
        <dbReference type="ARBA" id="ARBA00005254"/>
    </source>
</evidence>
<dbReference type="InterPro" id="IPR029045">
    <property type="entry name" value="ClpP/crotonase-like_dom_sf"/>
</dbReference>
<dbReference type="PANTHER" id="PTHR11941:SF54">
    <property type="entry name" value="ENOYL-COA HYDRATASE, MITOCHONDRIAL"/>
    <property type="match status" value="1"/>
</dbReference>
<reference evidence="3 4" key="1">
    <citation type="submission" date="2018-07" db="EMBL/GenBank/DDBJ databases">
        <title>Genomic Encyclopedia of Type Strains, Phase IV (KMG-IV): sequencing the most valuable type-strain genomes for metagenomic binning, comparative biology and taxonomic classification.</title>
        <authorList>
            <person name="Goeker M."/>
        </authorList>
    </citation>
    <scope>NUCLEOTIDE SEQUENCE [LARGE SCALE GENOMIC DNA]</scope>
    <source>
        <strain evidence="3 4">DSM 21352</strain>
    </source>
</reference>
<dbReference type="RefSeq" id="WP_114803749.1">
    <property type="nucleotide sequence ID" value="NZ_QQAV01000007.1"/>
</dbReference>
<dbReference type="InterPro" id="IPR001753">
    <property type="entry name" value="Enoyl-CoA_hydra/iso"/>
</dbReference>
<accession>A0A370FC45</accession>
<dbReference type="GO" id="GO:0016829">
    <property type="term" value="F:lyase activity"/>
    <property type="evidence" value="ECO:0007669"/>
    <property type="project" value="UniProtKB-KW"/>
</dbReference>
<dbReference type="GO" id="GO:0006635">
    <property type="term" value="P:fatty acid beta-oxidation"/>
    <property type="evidence" value="ECO:0007669"/>
    <property type="project" value="TreeGrafter"/>
</dbReference>
<protein>
    <submittedName>
        <fullName evidence="3">Enoyl-CoA hydratase/carnithine racemase</fullName>
    </submittedName>
</protein>
<comment type="similarity">
    <text evidence="1">Belongs to the enoyl-CoA hydratase/isomerase family.</text>
</comment>
<dbReference type="CDD" id="cd06558">
    <property type="entry name" value="crotonase-like"/>
    <property type="match status" value="1"/>
</dbReference>
<dbReference type="AlphaFoldDB" id="A0A370FC45"/>
<evidence type="ECO:0000313" key="3">
    <source>
        <dbReference type="EMBL" id="RDI22806.1"/>
    </source>
</evidence>
<dbReference type="OrthoDB" id="2862111at2"/>
<keyword evidence="4" id="KW-1185">Reference proteome</keyword>
<dbReference type="EMBL" id="QQAV01000007">
    <property type="protein sequence ID" value="RDI22806.1"/>
    <property type="molecule type" value="Genomic_DNA"/>
</dbReference>
<evidence type="ECO:0000313" key="4">
    <source>
        <dbReference type="Proteomes" id="UP000255265"/>
    </source>
</evidence>
<dbReference type="Proteomes" id="UP000255265">
    <property type="component" value="Unassembled WGS sequence"/>
</dbReference>
<sequence length="260" mass="28687">MTSSPPASSPPHLEVAEGIAWLTLRRPAHRNRLHNEDLVFLMESFRRVDADLSVRLLVLQAETLAERPVFSAGYHTGEFDAGAPPVRFEEVADALERLRPVTLCVLEGSVYGGATDLVLACDLALGAEGIEMRMPAAALGLHYYPSGLRRYVSRIGVAASRRAFLTAEALDAATLLRVGYVQELLPRAQLRPRVHALATQIASLAPMALEMLKQSLAELARGEWALHRLRGREEATMASEDFAEGRRAFQEKRAPQWKGR</sequence>
<organism evidence="3 4">
    <name type="scientific">Pseudacidovorax intermedius</name>
    <dbReference type="NCBI Taxonomy" id="433924"/>
    <lineage>
        <taxon>Bacteria</taxon>
        <taxon>Pseudomonadati</taxon>
        <taxon>Pseudomonadota</taxon>
        <taxon>Betaproteobacteria</taxon>
        <taxon>Burkholderiales</taxon>
        <taxon>Comamonadaceae</taxon>
        <taxon>Pseudacidovorax</taxon>
    </lineage>
</organism>
<name>A0A370FC45_9BURK</name>
<keyword evidence="2" id="KW-0456">Lyase</keyword>
<dbReference type="Gene3D" id="1.10.12.10">
    <property type="entry name" value="Lyase 2-enoyl-coa Hydratase, Chain A, domain 2"/>
    <property type="match status" value="1"/>
</dbReference>
<dbReference type="SUPFAM" id="SSF52096">
    <property type="entry name" value="ClpP/crotonase"/>
    <property type="match status" value="1"/>
</dbReference>
<dbReference type="InterPro" id="IPR014748">
    <property type="entry name" value="Enoyl-CoA_hydra_C"/>
</dbReference>